<dbReference type="AlphaFoldDB" id="A0A085ZLV5"/>
<keyword evidence="1" id="KW-0812">Transmembrane</keyword>
<gene>
    <name evidence="2" type="ORF">IW19_07720</name>
</gene>
<feature type="transmembrane region" description="Helical" evidence="1">
    <location>
        <begin position="152"/>
        <end position="172"/>
    </location>
</feature>
<dbReference type="STRING" id="362418.IW19_07720"/>
<feature type="transmembrane region" description="Helical" evidence="1">
    <location>
        <begin position="124"/>
        <end position="146"/>
    </location>
</feature>
<keyword evidence="1" id="KW-0472">Membrane</keyword>
<accession>A0A085ZLV5</accession>
<protein>
    <submittedName>
        <fullName evidence="2">Uncharacterized protein</fullName>
    </submittedName>
</protein>
<evidence type="ECO:0000313" key="3">
    <source>
        <dbReference type="Proteomes" id="UP000028715"/>
    </source>
</evidence>
<name>A0A085ZLV5_9FLAO</name>
<reference evidence="2 3" key="1">
    <citation type="submission" date="2014-07" db="EMBL/GenBank/DDBJ databases">
        <title>Genome of Flavobacterium reichenbachii LMG 25512.</title>
        <authorList>
            <person name="Stropko S.J."/>
            <person name="Pipes S.E."/>
            <person name="Newman J.D."/>
        </authorList>
    </citation>
    <scope>NUCLEOTIDE SEQUENCE [LARGE SCALE GENOMIC DNA]</scope>
    <source>
        <strain evidence="2 3">LMG 25512</strain>
    </source>
</reference>
<comment type="caution">
    <text evidence="2">The sequence shown here is derived from an EMBL/GenBank/DDBJ whole genome shotgun (WGS) entry which is preliminary data.</text>
</comment>
<sequence length="364" mass="43366">MKDSIIYEVKRKLKEENKELYNSHNSCKFRLLNLRQIILRFSFWAIFSILISALIFVIIYSNKKFNLIIDFIIIDFKELLKLLTSSAITLVSMNLFVTNLLLTHLKEERDDLEKFINKKLPFRFITYFGFSIIIFLLLLNLFYNHLESSKNNILIFLAYSFFIFIGLLIYLYDKVFKFITKGQRKLLISTELKNEFDLNLYTEKFKNIFLESYIRFFENLNFTQTSKNLSSFNSNLIDNVHITFMTNENHYFRDLKYKSLSSLIEKVDLESHFYSVQNLDAKIVNDSEVLLLSYKTNDKKISKESLKSKFIFSKKEFLGVRQRDEVLTIVLEKLEKNIKSGKAEDVGSDLENFKSILEQFYRKY</sequence>
<feature type="transmembrane region" description="Helical" evidence="1">
    <location>
        <begin position="37"/>
        <end position="60"/>
    </location>
</feature>
<dbReference type="OrthoDB" id="1451931at2"/>
<dbReference type="EMBL" id="JPRL01000001">
    <property type="protein sequence ID" value="KFF05419.1"/>
    <property type="molecule type" value="Genomic_DNA"/>
</dbReference>
<keyword evidence="3" id="KW-1185">Reference proteome</keyword>
<organism evidence="2 3">
    <name type="scientific">Flavobacterium reichenbachii</name>
    <dbReference type="NCBI Taxonomy" id="362418"/>
    <lineage>
        <taxon>Bacteria</taxon>
        <taxon>Pseudomonadati</taxon>
        <taxon>Bacteroidota</taxon>
        <taxon>Flavobacteriia</taxon>
        <taxon>Flavobacteriales</taxon>
        <taxon>Flavobacteriaceae</taxon>
        <taxon>Flavobacterium</taxon>
    </lineage>
</organism>
<evidence type="ECO:0000313" key="2">
    <source>
        <dbReference type="EMBL" id="KFF05419.1"/>
    </source>
</evidence>
<feature type="transmembrane region" description="Helical" evidence="1">
    <location>
        <begin position="80"/>
        <end position="103"/>
    </location>
</feature>
<dbReference type="Proteomes" id="UP000028715">
    <property type="component" value="Unassembled WGS sequence"/>
</dbReference>
<keyword evidence="1" id="KW-1133">Transmembrane helix</keyword>
<proteinExistence type="predicted"/>
<dbReference type="RefSeq" id="WP_035682813.1">
    <property type="nucleotide sequence ID" value="NZ_JPRL01000001.1"/>
</dbReference>
<evidence type="ECO:0000256" key="1">
    <source>
        <dbReference type="SAM" id="Phobius"/>
    </source>
</evidence>